<proteinExistence type="predicted"/>
<keyword evidence="2" id="KW-1185">Reference proteome</keyword>
<organism evidence="1 2">
    <name type="scientific">Prescottella agglutinans</name>
    <dbReference type="NCBI Taxonomy" id="1644129"/>
    <lineage>
        <taxon>Bacteria</taxon>
        <taxon>Bacillati</taxon>
        <taxon>Actinomycetota</taxon>
        <taxon>Actinomycetes</taxon>
        <taxon>Mycobacteriales</taxon>
        <taxon>Nocardiaceae</taxon>
        <taxon>Prescottella</taxon>
    </lineage>
</organism>
<accession>A0ABT6MHQ6</accession>
<dbReference type="RefSeq" id="WP_280763026.1">
    <property type="nucleotide sequence ID" value="NZ_JARXVC010000016.1"/>
</dbReference>
<evidence type="ECO:0000313" key="2">
    <source>
        <dbReference type="Proteomes" id="UP001160334"/>
    </source>
</evidence>
<reference evidence="1 2" key="1">
    <citation type="submission" date="2023-04" db="EMBL/GenBank/DDBJ databases">
        <title>Forest soil microbial communities from Buena Vista Peninsula, Colon Province, Panama.</title>
        <authorList>
            <person name="Bouskill N."/>
        </authorList>
    </citation>
    <scope>NUCLEOTIDE SEQUENCE [LARGE SCALE GENOMIC DNA]</scope>
    <source>
        <strain evidence="1 2">CFH S0262</strain>
    </source>
</reference>
<gene>
    <name evidence="1" type="ORF">M2280_005016</name>
</gene>
<evidence type="ECO:0000313" key="1">
    <source>
        <dbReference type="EMBL" id="MDH6283765.1"/>
    </source>
</evidence>
<dbReference type="EMBL" id="JARXVC010000016">
    <property type="protein sequence ID" value="MDH6283765.1"/>
    <property type="molecule type" value="Genomic_DNA"/>
</dbReference>
<comment type="caution">
    <text evidence="1">The sequence shown here is derived from an EMBL/GenBank/DDBJ whole genome shotgun (WGS) entry which is preliminary data.</text>
</comment>
<sequence>MTRVADADEDTGGFAADGDVRLLAISAAVVTVCAPRRGRSLAAPHRSPFTAMEQYADLIGNHTPIRVLRLPITTGDVQLVAARISSTAPRVSVAFVTGVGSGESCRIKQDVAARGGPLILTELDAITAVLAATTISVLRRGGAAPRSGKVVVNSPELAPLIGPTLMKCGVREVVNWNSRDAYAFPLRRLMERHDVLVDLAGTAADTDAPGRIVRSPSDPYQVGQMVVPGLMSALCGYGASEVSAEVLAAAARALALTAPPGQALPKSGDDLVTRAIARQVGRVLTHPADR</sequence>
<dbReference type="Proteomes" id="UP001160334">
    <property type="component" value="Unassembled WGS sequence"/>
</dbReference>
<name>A0ABT6MHQ6_9NOCA</name>
<protein>
    <submittedName>
        <fullName evidence="1">Uncharacterized protein</fullName>
    </submittedName>
</protein>